<dbReference type="AlphaFoldDB" id="A0A087UJX6"/>
<keyword evidence="12" id="KW-1185">Reference proteome</keyword>
<proteinExistence type="predicted"/>
<keyword evidence="7" id="KW-0539">Nucleus</keyword>
<dbReference type="InterPro" id="IPR044570">
    <property type="entry name" value="Set1-like"/>
</dbReference>
<protein>
    <submittedName>
        <fullName evidence="11">Histone-lysine N-methyltransferase SETD1B</fullName>
    </submittedName>
</protein>
<evidence type="ECO:0000313" key="11">
    <source>
        <dbReference type="EMBL" id="KFM77665.1"/>
    </source>
</evidence>
<evidence type="ECO:0000256" key="3">
    <source>
        <dbReference type="ARBA" id="ARBA00022679"/>
    </source>
</evidence>
<dbReference type="Gene3D" id="3.30.70.330">
    <property type="match status" value="1"/>
</dbReference>
<reference evidence="11 12" key="1">
    <citation type="submission" date="2013-11" db="EMBL/GenBank/DDBJ databases">
        <title>Genome sequencing of Stegodyphus mimosarum.</title>
        <authorList>
            <person name="Bechsgaard J."/>
        </authorList>
    </citation>
    <scope>NUCLEOTIDE SEQUENCE [LARGE SCALE GENOMIC DNA]</scope>
</reference>
<dbReference type="GO" id="GO:0032259">
    <property type="term" value="P:methylation"/>
    <property type="evidence" value="ECO:0007669"/>
    <property type="project" value="UniProtKB-KW"/>
</dbReference>
<name>A0A087UJX6_STEMI</name>
<accession>A0A087UJX6</accession>
<feature type="region of interest" description="Disordered" evidence="9">
    <location>
        <begin position="397"/>
        <end position="454"/>
    </location>
</feature>
<dbReference type="GO" id="GO:0048188">
    <property type="term" value="C:Set1C/COMPASS complex"/>
    <property type="evidence" value="ECO:0007669"/>
    <property type="project" value="TreeGrafter"/>
</dbReference>
<dbReference type="SUPFAM" id="SSF54928">
    <property type="entry name" value="RNA-binding domain, RBD"/>
    <property type="match status" value="1"/>
</dbReference>
<dbReference type="GO" id="GO:0003723">
    <property type="term" value="F:RNA binding"/>
    <property type="evidence" value="ECO:0007669"/>
    <property type="project" value="UniProtKB-UniRule"/>
</dbReference>
<dbReference type="InterPro" id="IPR012677">
    <property type="entry name" value="Nucleotide-bd_a/b_plait_sf"/>
</dbReference>
<comment type="subcellular location">
    <subcellularLocation>
        <location evidence="1">Nucleus</location>
    </subcellularLocation>
</comment>
<dbReference type="GO" id="GO:0042800">
    <property type="term" value="F:histone H3K4 methyltransferase activity"/>
    <property type="evidence" value="ECO:0007669"/>
    <property type="project" value="InterPro"/>
</dbReference>
<dbReference type="OrthoDB" id="6429442at2759"/>
<dbReference type="InterPro" id="IPR000504">
    <property type="entry name" value="RRM_dom"/>
</dbReference>
<feature type="compositionally biased region" description="Polar residues" evidence="9">
    <location>
        <begin position="303"/>
        <end position="312"/>
    </location>
</feature>
<evidence type="ECO:0000256" key="6">
    <source>
        <dbReference type="ARBA" id="ARBA00022884"/>
    </source>
</evidence>
<keyword evidence="6 8" id="KW-0694">RNA-binding</keyword>
<dbReference type="Pfam" id="PF00076">
    <property type="entry name" value="RRM_1"/>
    <property type="match status" value="1"/>
</dbReference>
<feature type="region of interest" description="Disordered" evidence="9">
    <location>
        <begin position="298"/>
        <end position="360"/>
    </location>
</feature>
<feature type="region of interest" description="Disordered" evidence="9">
    <location>
        <begin position="254"/>
        <end position="277"/>
    </location>
</feature>
<feature type="compositionally biased region" description="Pro residues" evidence="9">
    <location>
        <begin position="418"/>
        <end position="440"/>
    </location>
</feature>
<dbReference type="InterPro" id="IPR035979">
    <property type="entry name" value="RBD_domain_sf"/>
</dbReference>
<evidence type="ECO:0000256" key="4">
    <source>
        <dbReference type="ARBA" id="ARBA00022691"/>
    </source>
</evidence>
<dbReference type="PANTHER" id="PTHR45814:SF2">
    <property type="entry name" value="HISTONE-LYSINE N-METHYLTRANSFERASE SETD1"/>
    <property type="match status" value="1"/>
</dbReference>
<keyword evidence="4" id="KW-0949">S-adenosyl-L-methionine</keyword>
<sequence length="454" mass="50741">MNGMRPLHADQVEKKKRNYKLIIDPALKKGPEKVYRYDGVVPGLEKYYPPVHVRDPRSRLSTLWAKNEPADLILPRFKIDDNYVGTPPPVQVTIKNLNDNINKQFLDDILKKYGEIEHSQIYYHPKTRKHLRLAHVTFTTIHAAKMCVDKLNMSTVMGDVLSVYLDPFGKDCMNTFEEIVSGRTRTTSLGDEPLVICDPRRRLPSFDKTVPKAISEKDQSVLNKVKREPPRTLNSDITTPASSDFGYGTESILSSRMSERSMSVQSDSYHSSHSTPSQLSFDSGFGYKYGAQTSVCPNKHTPPVTNSHTKNNVWDKRSSSTWGESSPWEDNSSPAWDNRSTKRHVTPPSTPITVPKQSPIRESLDTRIELLLKQTADGKNSFLDLGAVSAQIGNVSLIGDSPDDKGLMRPPSSWLEAPPLPPDSSPLPPLPESDEPPPPPPEEEDDLVLLSTPP</sequence>
<feature type="compositionally biased region" description="Low complexity" evidence="9">
    <location>
        <begin position="261"/>
        <end position="277"/>
    </location>
</feature>
<evidence type="ECO:0000256" key="1">
    <source>
        <dbReference type="ARBA" id="ARBA00004123"/>
    </source>
</evidence>
<keyword evidence="3 11" id="KW-0808">Transferase</keyword>
<organism evidence="11 12">
    <name type="scientific">Stegodyphus mimosarum</name>
    <name type="common">African social velvet spider</name>
    <dbReference type="NCBI Taxonomy" id="407821"/>
    <lineage>
        <taxon>Eukaryota</taxon>
        <taxon>Metazoa</taxon>
        <taxon>Ecdysozoa</taxon>
        <taxon>Arthropoda</taxon>
        <taxon>Chelicerata</taxon>
        <taxon>Arachnida</taxon>
        <taxon>Araneae</taxon>
        <taxon>Araneomorphae</taxon>
        <taxon>Entelegynae</taxon>
        <taxon>Eresoidea</taxon>
        <taxon>Eresidae</taxon>
        <taxon>Stegodyphus</taxon>
    </lineage>
</organism>
<dbReference type="CDD" id="cd12304">
    <property type="entry name" value="RRM_Set1"/>
    <property type="match status" value="1"/>
</dbReference>
<feature type="domain" description="RRM" evidence="10">
    <location>
        <begin position="90"/>
        <end position="163"/>
    </location>
</feature>
<gene>
    <name evidence="11" type="ORF">X975_14522</name>
</gene>
<keyword evidence="2 11" id="KW-0489">Methyltransferase</keyword>
<dbReference type="STRING" id="407821.A0A087UJX6"/>
<dbReference type="Proteomes" id="UP000054359">
    <property type="component" value="Unassembled WGS sequence"/>
</dbReference>
<evidence type="ECO:0000259" key="10">
    <source>
        <dbReference type="PROSITE" id="PS50102"/>
    </source>
</evidence>
<evidence type="ECO:0000256" key="2">
    <source>
        <dbReference type="ARBA" id="ARBA00022603"/>
    </source>
</evidence>
<evidence type="ECO:0000256" key="5">
    <source>
        <dbReference type="ARBA" id="ARBA00022853"/>
    </source>
</evidence>
<evidence type="ECO:0000313" key="12">
    <source>
        <dbReference type="Proteomes" id="UP000054359"/>
    </source>
</evidence>
<dbReference type="EMBL" id="KK120166">
    <property type="protein sequence ID" value="KFM77665.1"/>
    <property type="molecule type" value="Genomic_DNA"/>
</dbReference>
<evidence type="ECO:0000256" key="7">
    <source>
        <dbReference type="ARBA" id="ARBA00023242"/>
    </source>
</evidence>
<evidence type="ECO:0000256" key="9">
    <source>
        <dbReference type="SAM" id="MobiDB-lite"/>
    </source>
</evidence>
<feature type="compositionally biased region" description="Polar residues" evidence="9">
    <location>
        <begin position="319"/>
        <end position="335"/>
    </location>
</feature>
<dbReference type="SMART" id="SM00360">
    <property type="entry name" value="RRM"/>
    <property type="match status" value="1"/>
</dbReference>
<evidence type="ECO:0000256" key="8">
    <source>
        <dbReference type="PROSITE-ProRule" id="PRU00176"/>
    </source>
</evidence>
<keyword evidence="5" id="KW-0156">Chromatin regulator</keyword>
<dbReference type="PROSITE" id="PS50102">
    <property type="entry name" value="RRM"/>
    <property type="match status" value="1"/>
</dbReference>
<dbReference type="PANTHER" id="PTHR45814">
    <property type="entry name" value="HISTONE-LYSINE N-METHYLTRANSFERASE SETD1"/>
    <property type="match status" value="1"/>
</dbReference>
<feature type="non-terminal residue" evidence="11">
    <location>
        <position position="454"/>
    </location>
</feature>